<dbReference type="SUPFAM" id="SSF75169">
    <property type="entry name" value="DsrEFH-like"/>
    <property type="match status" value="1"/>
</dbReference>
<dbReference type="InterPro" id="IPR003787">
    <property type="entry name" value="Sulphur_relay_DsrE/F-like"/>
</dbReference>
<proteinExistence type="predicted"/>
<dbReference type="Proteomes" id="UP000029999">
    <property type="component" value="Unassembled WGS sequence"/>
</dbReference>
<dbReference type="AlphaFoldDB" id="A0A0A0BI46"/>
<protein>
    <submittedName>
        <fullName evidence="1">Uncharacterized protein</fullName>
    </submittedName>
</protein>
<organism evidence="1 2">
    <name type="scientific">Methylophaga thiooxydans</name>
    <dbReference type="NCBI Taxonomy" id="392484"/>
    <lineage>
        <taxon>Bacteria</taxon>
        <taxon>Pseudomonadati</taxon>
        <taxon>Pseudomonadota</taxon>
        <taxon>Gammaproteobacteria</taxon>
        <taxon>Thiotrichales</taxon>
        <taxon>Piscirickettsiaceae</taxon>
        <taxon>Methylophaga</taxon>
    </lineage>
</organism>
<sequence length="137" mass="15226">MSERKILTFAFMDPPFESEQTVTFFRLLDSALNNGVHVRVFAYEGAAALSFARQEQHGNNVHGRNLEEEAHPLTKDWVAALQTKALNLGLSFGWVNCGLCVDERGVNETIEGCDRGGPADFWDYAINSFNTLTIGTK</sequence>
<dbReference type="Gene3D" id="3.40.1260.10">
    <property type="entry name" value="DsrEFH-like"/>
    <property type="match status" value="1"/>
</dbReference>
<evidence type="ECO:0000313" key="1">
    <source>
        <dbReference type="EMBL" id="KGM07570.1"/>
    </source>
</evidence>
<dbReference type="InterPro" id="IPR027396">
    <property type="entry name" value="DsrEFH-like"/>
</dbReference>
<dbReference type="STRING" id="392484.LP43_1185"/>
<accession>A0A0A0BI46</accession>
<dbReference type="Pfam" id="PF02635">
    <property type="entry name" value="DsrE"/>
    <property type="match status" value="1"/>
</dbReference>
<gene>
    <name evidence="1" type="ORF">LP43_1185</name>
</gene>
<dbReference type="EMBL" id="JRQD01000002">
    <property type="protein sequence ID" value="KGM07570.1"/>
    <property type="molecule type" value="Genomic_DNA"/>
</dbReference>
<evidence type="ECO:0000313" key="2">
    <source>
        <dbReference type="Proteomes" id="UP000029999"/>
    </source>
</evidence>
<comment type="caution">
    <text evidence="1">The sequence shown here is derived from an EMBL/GenBank/DDBJ whole genome shotgun (WGS) entry which is preliminary data.</text>
</comment>
<name>A0A0A0BI46_9GAMM</name>
<dbReference type="RefSeq" id="WP_036312993.1">
    <property type="nucleotide sequence ID" value="NZ_JADFAB010000011.1"/>
</dbReference>
<reference evidence="1 2" key="1">
    <citation type="submission" date="2014-09" db="EMBL/GenBank/DDBJ databases">
        <authorList>
            <person name="Grob C."/>
            <person name="Taubert M."/>
            <person name="Howat A.M."/>
            <person name="Burns O.J."/>
            <person name="Dixon J.L."/>
            <person name="Chen Y."/>
            <person name="Murrell J.C."/>
        </authorList>
    </citation>
    <scope>NUCLEOTIDE SEQUENCE [LARGE SCALE GENOMIC DNA]</scope>
    <source>
        <strain evidence="1">L4</strain>
    </source>
</reference>